<dbReference type="PANTHER" id="PTHR46481">
    <property type="entry name" value="ZINC FINGER BED DOMAIN-CONTAINING PROTEIN 4"/>
    <property type="match status" value="1"/>
</dbReference>
<gene>
    <name evidence="13" type="primary">LOC130494969</name>
</gene>
<evidence type="ECO:0000313" key="12">
    <source>
        <dbReference type="Proteomes" id="UP000504610"/>
    </source>
</evidence>
<evidence type="ECO:0000256" key="10">
    <source>
        <dbReference type="PROSITE-ProRule" id="PRU00027"/>
    </source>
</evidence>
<dbReference type="InterPro" id="IPR012337">
    <property type="entry name" value="RNaseH-like_sf"/>
</dbReference>
<evidence type="ECO:0000256" key="5">
    <source>
        <dbReference type="ARBA" id="ARBA00022833"/>
    </source>
</evidence>
<dbReference type="AlphaFoldDB" id="A0A9W3BRM3"/>
<evidence type="ECO:0000256" key="8">
    <source>
        <dbReference type="ARBA" id="ARBA00023163"/>
    </source>
</evidence>
<evidence type="ECO:0000259" key="11">
    <source>
        <dbReference type="PROSITE" id="PS50808"/>
    </source>
</evidence>
<sequence>MVFSGYGFFGLGLSNGIRIGHINENQFRLSRFLSYGLSLSVDLHRSPSIPSLSLGRFLSEAISIGPSSVSGLRLSLLVAFSRMDDTLNLEDTDYISGDEIMDQNSDGDEAEAEAVEDTLMSTAENHRKRGGKRRHSRCWKHFSIVGEKYPDGTNDVQCKFCKHTYNFNLRRSGTSGLLRHMKVCSLNPVPGTPGNGRLIDQLVFREMVAVALIEHNMPYSLVEYRRVREALTYVNPTIEFWSRNTAASDCLRIYEREKLKLRHMLKEIPGRICLTSDLWRALTVEGYMCLTAHFIDREWNLKSKILEFCAFPPPHTGVAIAMKIIELLKEWELEKSVFTVTVDNTSANDNMQSILKKQLRRGLVCNGEFLHMRCVAHILNLIVQDGLSVIDEALEKIRESVRFLKVSEARRKLFDSCVQTVGIEPKEKGGVLPGLVLDVSTRWNSTHLMLERAITYKEAFRHLADVDAAYKFCPTELEWERAGMISEFLSPFAEMTRLVSGSSYPTANLYFMQVWLIENWLRSNEFCGDEVICGMVATMKLKFDKYWEDYSDILAIAAILDPRLKLNFVEFCFTTLDACGCKMKIDNIKKKLKKLFDVYKKNTKKDVDVAGTSRSNVAKKTTLPGYGVFHAFFSQSADGRGKSTLDKYLDEPVLDMGSNLDLDVLTYWKNNSSRFKELSLMACDVLSIPITTVASESSFSIGSRVLNKYRSSLLPSNVRALICARNWLRGFESIDSDEVETVEFKPLEEVQEV</sequence>
<comment type="subcellular location">
    <subcellularLocation>
        <location evidence="1">Nucleus</location>
    </subcellularLocation>
</comment>
<keyword evidence="9" id="KW-0539">Nucleus</keyword>
<dbReference type="InterPro" id="IPR052035">
    <property type="entry name" value="ZnF_BED_domain_contain"/>
</dbReference>
<evidence type="ECO:0000256" key="6">
    <source>
        <dbReference type="ARBA" id="ARBA00023015"/>
    </source>
</evidence>
<keyword evidence="12" id="KW-1185">Reference proteome</keyword>
<keyword evidence="6" id="KW-0805">Transcription regulation</keyword>
<dbReference type="GO" id="GO:0046983">
    <property type="term" value="F:protein dimerization activity"/>
    <property type="evidence" value="ECO:0007669"/>
    <property type="project" value="InterPro"/>
</dbReference>
<evidence type="ECO:0000256" key="3">
    <source>
        <dbReference type="ARBA" id="ARBA00022723"/>
    </source>
</evidence>
<dbReference type="Proteomes" id="UP000504610">
    <property type="component" value="Chromosome 5"/>
</dbReference>
<dbReference type="RefSeq" id="XP_056841828.1">
    <property type="nucleotide sequence ID" value="XM_056985848.1"/>
</dbReference>
<evidence type="ECO:0000256" key="2">
    <source>
        <dbReference type="ARBA" id="ARBA00011738"/>
    </source>
</evidence>
<dbReference type="InterPro" id="IPR008906">
    <property type="entry name" value="HATC_C_dom"/>
</dbReference>
<reference evidence="13" key="2">
    <citation type="submission" date="2025-08" db="UniProtKB">
        <authorList>
            <consortium name="RefSeq"/>
        </authorList>
    </citation>
    <scope>IDENTIFICATION</scope>
    <source>
        <tissue evidence="13">Leaf</tissue>
    </source>
</reference>
<evidence type="ECO:0000256" key="7">
    <source>
        <dbReference type="ARBA" id="ARBA00023125"/>
    </source>
</evidence>
<protein>
    <submittedName>
        <fullName evidence="13">Zinc finger BED domain-containing protein RICESLEEPER 2-like</fullName>
    </submittedName>
</protein>
<dbReference type="KEGG" id="rsz:130494969"/>
<comment type="subunit">
    <text evidence="2">Homodimer.</text>
</comment>
<proteinExistence type="predicted"/>
<dbReference type="OrthoDB" id="1110363at2759"/>
<dbReference type="SUPFAM" id="SSF53098">
    <property type="entry name" value="Ribonuclease H-like"/>
    <property type="match status" value="1"/>
</dbReference>
<keyword evidence="8" id="KW-0804">Transcription</keyword>
<evidence type="ECO:0000313" key="13">
    <source>
        <dbReference type="RefSeq" id="XP_056841828.1"/>
    </source>
</evidence>
<evidence type="ECO:0000256" key="4">
    <source>
        <dbReference type="ARBA" id="ARBA00022771"/>
    </source>
</evidence>
<accession>A0A9W3BRM3</accession>
<dbReference type="GO" id="GO:0003677">
    <property type="term" value="F:DNA binding"/>
    <property type="evidence" value="ECO:0007669"/>
    <property type="project" value="UniProtKB-KW"/>
</dbReference>
<keyword evidence="3" id="KW-0479">Metal-binding</keyword>
<dbReference type="GeneID" id="130494969"/>
<name>A0A9W3BRM3_RAPSA</name>
<dbReference type="GO" id="GO:0008270">
    <property type="term" value="F:zinc ion binding"/>
    <property type="evidence" value="ECO:0007669"/>
    <property type="project" value="UniProtKB-KW"/>
</dbReference>
<dbReference type="GO" id="GO:0005634">
    <property type="term" value="C:nucleus"/>
    <property type="evidence" value="ECO:0007669"/>
    <property type="project" value="UniProtKB-SubCell"/>
</dbReference>
<dbReference type="Pfam" id="PF05699">
    <property type="entry name" value="Dimer_Tnp_hAT"/>
    <property type="match status" value="1"/>
</dbReference>
<dbReference type="InterPro" id="IPR025525">
    <property type="entry name" value="hAT-like_transposase_RNase-H"/>
</dbReference>
<keyword evidence="5" id="KW-0862">Zinc</keyword>
<dbReference type="SMART" id="SM00614">
    <property type="entry name" value="ZnF_BED"/>
    <property type="match status" value="1"/>
</dbReference>
<dbReference type="PROSITE" id="PS50808">
    <property type="entry name" value="ZF_BED"/>
    <property type="match status" value="1"/>
</dbReference>
<organism evidence="12 13">
    <name type="scientific">Raphanus sativus</name>
    <name type="common">Radish</name>
    <name type="synonym">Raphanus raphanistrum var. sativus</name>
    <dbReference type="NCBI Taxonomy" id="3726"/>
    <lineage>
        <taxon>Eukaryota</taxon>
        <taxon>Viridiplantae</taxon>
        <taxon>Streptophyta</taxon>
        <taxon>Embryophyta</taxon>
        <taxon>Tracheophyta</taxon>
        <taxon>Spermatophyta</taxon>
        <taxon>Magnoliopsida</taxon>
        <taxon>eudicotyledons</taxon>
        <taxon>Gunneridae</taxon>
        <taxon>Pentapetalae</taxon>
        <taxon>rosids</taxon>
        <taxon>malvids</taxon>
        <taxon>Brassicales</taxon>
        <taxon>Brassicaceae</taxon>
        <taxon>Brassiceae</taxon>
        <taxon>Raphanus</taxon>
    </lineage>
</organism>
<reference evidence="12" key="1">
    <citation type="journal article" date="2019" name="Database">
        <title>The radish genome database (RadishGD): an integrated information resource for radish genomics.</title>
        <authorList>
            <person name="Yu H.J."/>
            <person name="Baek S."/>
            <person name="Lee Y.J."/>
            <person name="Cho A."/>
            <person name="Mun J.H."/>
        </authorList>
    </citation>
    <scope>NUCLEOTIDE SEQUENCE [LARGE SCALE GENOMIC DNA]</scope>
    <source>
        <strain evidence="12">cv. WK10039</strain>
    </source>
</reference>
<dbReference type="Pfam" id="PF14372">
    <property type="entry name" value="hAT-like_RNase-H"/>
    <property type="match status" value="1"/>
</dbReference>
<evidence type="ECO:0000256" key="1">
    <source>
        <dbReference type="ARBA" id="ARBA00004123"/>
    </source>
</evidence>
<dbReference type="Pfam" id="PF02892">
    <property type="entry name" value="zf-BED"/>
    <property type="match status" value="1"/>
</dbReference>
<keyword evidence="7" id="KW-0238">DNA-binding</keyword>
<feature type="domain" description="BED-type" evidence="11">
    <location>
        <begin position="133"/>
        <end position="182"/>
    </location>
</feature>
<evidence type="ECO:0000256" key="9">
    <source>
        <dbReference type="ARBA" id="ARBA00023242"/>
    </source>
</evidence>
<keyword evidence="4 10" id="KW-0863">Zinc-finger</keyword>
<dbReference type="PANTHER" id="PTHR46481:SF10">
    <property type="entry name" value="ZINC FINGER BED DOMAIN-CONTAINING PROTEIN 39"/>
    <property type="match status" value="1"/>
</dbReference>
<dbReference type="InterPro" id="IPR003656">
    <property type="entry name" value="Znf_BED"/>
</dbReference>